<organism evidence="2 3">
    <name type="scientific">Novispirillum itersonii</name>
    <name type="common">Aquaspirillum itersonii</name>
    <dbReference type="NCBI Taxonomy" id="189"/>
    <lineage>
        <taxon>Bacteria</taxon>
        <taxon>Pseudomonadati</taxon>
        <taxon>Pseudomonadota</taxon>
        <taxon>Alphaproteobacteria</taxon>
        <taxon>Rhodospirillales</taxon>
        <taxon>Novispirillaceae</taxon>
        <taxon>Novispirillum</taxon>
    </lineage>
</organism>
<comment type="caution">
    <text evidence="2">The sequence shown here is derived from an EMBL/GenBank/DDBJ whole genome shotgun (WGS) entry which is preliminary data.</text>
</comment>
<dbReference type="Pfam" id="PF03235">
    <property type="entry name" value="GmrSD_N"/>
    <property type="match status" value="1"/>
</dbReference>
<dbReference type="AlphaFoldDB" id="A0A7W9ZJ40"/>
<proteinExistence type="predicted"/>
<evidence type="ECO:0000259" key="1">
    <source>
        <dbReference type="Pfam" id="PF03235"/>
    </source>
</evidence>
<dbReference type="EMBL" id="JACIIX010000024">
    <property type="protein sequence ID" value="MBB6212411.1"/>
    <property type="molecule type" value="Genomic_DNA"/>
</dbReference>
<dbReference type="RefSeq" id="WP_184266365.1">
    <property type="nucleotide sequence ID" value="NZ_JACIIX010000024.1"/>
</dbReference>
<dbReference type="PANTHER" id="PTHR37292">
    <property type="entry name" value="VNG6097C"/>
    <property type="match status" value="1"/>
</dbReference>
<evidence type="ECO:0000313" key="2">
    <source>
        <dbReference type="EMBL" id="MBB6212411.1"/>
    </source>
</evidence>
<dbReference type="PANTHER" id="PTHR37292:SF2">
    <property type="entry name" value="DUF262 DOMAIN-CONTAINING PROTEIN"/>
    <property type="match status" value="1"/>
</dbReference>
<dbReference type="InterPro" id="IPR004919">
    <property type="entry name" value="GmrSD_N"/>
</dbReference>
<protein>
    <recommendedName>
        <fullName evidence="1">GmrSD restriction endonucleases N-terminal domain-containing protein</fullName>
    </recommendedName>
</protein>
<sequence length="580" mass="65268">MAKAEASVEELVGMIERGELRLPEMQRQYVWRSTRVRDLLDSLYRGYPSGAILLWETDEAVPLQEFAVTQQHNPYQSTRLLLDGQQRLTSLSAVIRGEPVKVRGRQRPIDLLFNLEHPDTLTSVTEVNEESNDDEDLVEDQADASEDELLKRFNEMTFVVATRKLEQLPQWVKVSEVFKTDSDAPFLKAAGISGFDDPKYEKYSQRLARLRAIRKYVYRMDVLERSLSYDEVTEIFVRVNSLGAKLRSSDLALAQITAKWKHSLQTFLEFQAECTKLGFDLELGIHLKNLMAFATGQSRFKTVTSLDLAALQKAWKESGDGMRFAINFLKSNVGIDSPALLSSPFLLIVLSYFGHRRGYQISAEEEAQLRTWTLIANAKGRFSRGSSETILDQDLSALKNDKPVQDLLDRLRSQVGRLDITPEELEGRNQRSALFKTMFMAFRAAGAKDWSSNLAIALDHSGAQHRLQFHHIFPKALLSKAGLTSREADDIANLAFIGGKTNRAISDKAPAQYLPPLIEKNHHSVMSQAIPNDPALLDTDSYKAFLVERRKLIAARLNEFLDSPSKAAISNAPGVVHATV</sequence>
<accession>A0A7W9ZJ40</accession>
<reference evidence="2 3" key="1">
    <citation type="submission" date="2020-08" db="EMBL/GenBank/DDBJ databases">
        <title>Genomic Encyclopedia of Type Strains, Phase IV (KMG-IV): sequencing the most valuable type-strain genomes for metagenomic binning, comparative biology and taxonomic classification.</title>
        <authorList>
            <person name="Goeker M."/>
        </authorList>
    </citation>
    <scope>NUCLEOTIDE SEQUENCE [LARGE SCALE GENOMIC DNA]</scope>
    <source>
        <strain evidence="2 3">DSM 11590</strain>
    </source>
</reference>
<keyword evidence="3" id="KW-1185">Reference proteome</keyword>
<feature type="domain" description="GmrSD restriction endonucleases N-terminal" evidence="1">
    <location>
        <begin position="8"/>
        <end position="256"/>
    </location>
</feature>
<name>A0A7W9ZJ40_NOVIT</name>
<gene>
    <name evidence="2" type="ORF">FHS48_003865</name>
</gene>
<evidence type="ECO:0000313" key="3">
    <source>
        <dbReference type="Proteomes" id="UP000544872"/>
    </source>
</evidence>
<dbReference type="Proteomes" id="UP000544872">
    <property type="component" value="Unassembled WGS sequence"/>
</dbReference>